<reference evidence="1" key="1">
    <citation type="journal article" date="2020" name="Nature">
        <title>Giant virus diversity and host interactions through global metagenomics.</title>
        <authorList>
            <person name="Schulz F."/>
            <person name="Roux S."/>
            <person name="Paez-Espino D."/>
            <person name="Jungbluth S."/>
            <person name="Walsh D.A."/>
            <person name="Denef V.J."/>
            <person name="McMahon K.D."/>
            <person name="Konstantinidis K.T."/>
            <person name="Eloe-Fadrosh E.A."/>
            <person name="Kyrpides N.C."/>
            <person name="Woyke T."/>
        </authorList>
    </citation>
    <scope>NUCLEOTIDE SEQUENCE</scope>
    <source>
        <strain evidence="1">GVMAG-M-3300023174-111</strain>
    </source>
</reference>
<accession>A0A6C0D691</accession>
<sequence>MSSGLTYDNSGILVGTSGTTRALTVSSTGTVGIGYLNNTTVPSSTYALDVSGILRALSVIHSQYFIWHFNWNTGQSRGYVAGYTGICNSTGGTTTATTNIPGTFINTPSNGRLTVPVSGVYGCYFHAVSDGTADGAYPQLRIDGSNYNPNRPCVNSFGQVFSTEFVYANAGQVLDFFIGWESTNAAGLQSTRGIAVNTGFGQGITFVLMQRTG</sequence>
<dbReference type="AlphaFoldDB" id="A0A6C0D691"/>
<proteinExistence type="predicted"/>
<name>A0A6C0D691_9ZZZZ</name>
<evidence type="ECO:0000313" key="1">
    <source>
        <dbReference type="EMBL" id="QHT11225.1"/>
    </source>
</evidence>
<protein>
    <submittedName>
        <fullName evidence="1">Uncharacterized protein</fullName>
    </submittedName>
</protein>
<organism evidence="1">
    <name type="scientific">viral metagenome</name>
    <dbReference type="NCBI Taxonomy" id="1070528"/>
    <lineage>
        <taxon>unclassified sequences</taxon>
        <taxon>metagenomes</taxon>
        <taxon>organismal metagenomes</taxon>
    </lineage>
</organism>
<dbReference type="EMBL" id="MN739532">
    <property type="protein sequence ID" value="QHT11225.1"/>
    <property type="molecule type" value="Genomic_DNA"/>
</dbReference>